<sequence length="355" mass="35425">MKRIKSVTAATAVLAAATLLSACNQQDEGATVDSGSSTQATSQASSAAPSTSSGSGGSTGSDSSASTAPSSGSAAAADGADSASKAGTLTNHGGWYAEGSKITFVYNNGIRYSVDTGSPITDLQHTKQTSSAGTLTLTPTEATWLSASGKPSTVDTKGSGVIADSSGVIGVLPDGSVSCANKDGLQFVGSDGTKGAASKSGLFYVDKTGKKTVVGKAPVGGKLAGRYVVCNVGNTSTVDLNADVLFAFGSAKLTASGKQVIDQTAKSIKSHVDGKTVAVVGNTDSKGSDAFNQKLGLKRANAVAAVLRKDLPGVKLKVSSNGERQPIAANTTKDGSDNPAGRAKNRRVTISWANH</sequence>
<dbReference type="AlphaFoldDB" id="A0A839N9C1"/>
<dbReference type="EMBL" id="JACHVQ010000002">
    <property type="protein sequence ID" value="MBB2893419.1"/>
    <property type="molecule type" value="Genomic_DNA"/>
</dbReference>
<dbReference type="GO" id="GO:0009279">
    <property type="term" value="C:cell outer membrane"/>
    <property type="evidence" value="ECO:0007669"/>
    <property type="project" value="UniProtKB-SubCell"/>
</dbReference>
<protein>
    <submittedName>
        <fullName evidence="8">Outer membrane protein OmpA-like peptidoglycan-associated protein/predicted small secreted protein</fullName>
    </submittedName>
</protein>
<keyword evidence="3" id="KW-0998">Cell outer membrane</keyword>
<keyword evidence="2 4" id="KW-0472">Membrane</keyword>
<accession>A0A839N9C1</accession>
<dbReference type="PROSITE" id="PS51123">
    <property type="entry name" value="OMPA_2"/>
    <property type="match status" value="1"/>
</dbReference>
<gene>
    <name evidence="8" type="ORF">FHU39_003437</name>
</gene>
<reference evidence="8 9" key="1">
    <citation type="submission" date="2020-08" db="EMBL/GenBank/DDBJ databases">
        <title>Sequencing the genomes of 1000 actinobacteria strains.</title>
        <authorList>
            <person name="Klenk H.-P."/>
        </authorList>
    </citation>
    <scope>NUCLEOTIDE SEQUENCE [LARGE SCALE GENOMIC DNA]</scope>
    <source>
        <strain evidence="8 9">DSM 105369</strain>
    </source>
</reference>
<comment type="caution">
    <text evidence="8">The sequence shown here is derived from an EMBL/GenBank/DDBJ whole genome shotgun (WGS) entry which is preliminary data.</text>
</comment>
<dbReference type="Pfam" id="PF00691">
    <property type="entry name" value="OmpA"/>
    <property type="match status" value="1"/>
</dbReference>
<organism evidence="8 9">
    <name type="scientific">Flexivirga oryzae</name>
    <dbReference type="NCBI Taxonomy" id="1794944"/>
    <lineage>
        <taxon>Bacteria</taxon>
        <taxon>Bacillati</taxon>
        <taxon>Actinomycetota</taxon>
        <taxon>Actinomycetes</taxon>
        <taxon>Micrococcales</taxon>
        <taxon>Dermacoccaceae</taxon>
        <taxon>Flexivirga</taxon>
    </lineage>
</organism>
<dbReference type="CDD" id="cd07185">
    <property type="entry name" value="OmpA_C-like"/>
    <property type="match status" value="1"/>
</dbReference>
<comment type="subcellular location">
    <subcellularLocation>
        <location evidence="1">Cell outer membrane</location>
    </subcellularLocation>
</comment>
<dbReference type="SUPFAM" id="SSF103088">
    <property type="entry name" value="OmpA-like"/>
    <property type="match status" value="1"/>
</dbReference>
<feature type="chain" id="PRO_5039445728" evidence="6">
    <location>
        <begin position="23"/>
        <end position="355"/>
    </location>
</feature>
<feature type="domain" description="OmpA-like" evidence="7">
    <location>
        <begin position="233"/>
        <end position="355"/>
    </location>
</feature>
<dbReference type="RefSeq" id="WP_183321722.1">
    <property type="nucleotide sequence ID" value="NZ_JACHVQ010000002.1"/>
</dbReference>
<name>A0A839N9C1_9MICO</name>
<dbReference type="PANTHER" id="PTHR30329">
    <property type="entry name" value="STATOR ELEMENT OF FLAGELLAR MOTOR COMPLEX"/>
    <property type="match status" value="1"/>
</dbReference>
<dbReference type="PRINTS" id="PR01021">
    <property type="entry name" value="OMPADOMAIN"/>
</dbReference>
<evidence type="ECO:0000256" key="1">
    <source>
        <dbReference type="ARBA" id="ARBA00004442"/>
    </source>
</evidence>
<dbReference type="InterPro" id="IPR050330">
    <property type="entry name" value="Bact_OuterMem_StrucFunc"/>
</dbReference>
<keyword evidence="6" id="KW-0732">Signal</keyword>
<evidence type="ECO:0000256" key="5">
    <source>
        <dbReference type="SAM" id="MobiDB-lite"/>
    </source>
</evidence>
<feature type="signal peptide" evidence="6">
    <location>
        <begin position="1"/>
        <end position="22"/>
    </location>
</feature>
<keyword evidence="9" id="KW-1185">Reference proteome</keyword>
<evidence type="ECO:0000256" key="3">
    <source>
        <dbReference type="ARBA" id="ARBA00023237"/>
    </source>
</evidence>
<feature type="region of interest" description="Disordered" evidence="5">
    <location>
        <begin position="26"/>
        <end position="79"/>
    </location>
</feature>
<dbReference type="InterPro" id="IPR036737">
    <property type="entry name" value="OmpA-like_sf"/>
</dbReference>
<evidence type="ECO:0000313" key="8">
    <source>
        <dbReference type="EMBL" id="MBB2893419.1"/>
    </source>
</evidence>
<feature type="region of interest" description="Disordered" evidence="5">
    <location>
        <begin position="322"/>
        <end position="355"/>
    </location>
</feature>
<evidence type="ECO:0000256" key="4">
    <source>
        <dbReference type="PROSITE-ProRule" id="PRU00473"/>
    </source>
</evidence>
<dbReference type="Gene3D" id="3.30.1330.60">
    <property type="entry name" value="OmpA-like domain"/>
    <property type="match status" value="1"/>
</dbReference>
<dbReference type="InterPro" id="IPR006665">
    <property type="entry name" value="OmpA-like"/>
</dbReference>
<proteinExistence type="predicted"/>
<evidence type="ECO:0000256" key="6">
    <source>
        <dbReference type="SAM" id="SignalP"/>
    </source>
</evidence>
<evidence type="ECO:0000313" key="9">
    <source>
        <dbReference type="Proteomes" id="UP000559182"/>
    </source>
</evidence>
<feature type="compositionally biased region" description="Polar residues" evidence="5">
    <location>
        <begin position="322"/>
        <end position="333"/>
    </location>
</feature>
<dbReference type="PANTHER" id="PTHR30329:SF21">
    <property type="entry name" value="LIPOPROTEIN YIAD-RELATED"/>
    <property type="match status" value="1"/>
</dbReference>
<dbReference type="Proteomes" id="UP000559182">
    <property type="component" value="Unassembled WGS sequence"/>
</dbReference>
<feature type="compositionally biased region" description="Low complexity" evidence="5">
    <location>
        <begin position="33"/>
        <end position="53"/>
    </location>
</feature>
<feature type="compositionally biased region" description="Low complexity" evidence="5">
    <location>
        <begin position="60"/>
        <end position="79"/>
    </location>
</feature>
<evidence type="ECO:0000256" key="2">
    <source>
        <dbReference type="ARBA" id="ARBA00023136"/>
    </source>
</evidence>
<evidence type="ECO:0000259" key="7">
    <source>
        <dbReference type="PROSITE" id="PS51123"/>
    </source>
</evidence>
<dbReference type="InterPro" id="IPR006664">
    <property type="entry name" value="OMP_bac"/>
</dbReference>
<dbReference type="PROSITE" id="PS51257">
    <property type="entry name" value="PROKAR_LIPOPROTEIN"/>
    <property type="match status" value="1"/>
</dbReference>